<keyword evidence="1" id="KW-1133">Transmembrane helix</keyword>
<dbReference type="AlphaFoldDB" id="A0A9X5GUE8"/>
<feature type="transmembrane region" description="Helical" evidence="1">
    <location>
        <begin position="90"/>
        <end position="108"/>
    </location>
</feature>
<accession>A0A9X5GUE8</accession>
<evidence type="ECO:0000313" key="3">
    <source>
        <dbReference type="Proteomes" id="UP001154420"/>
    </source>
</evidence>
<evidence type="ECO:0000313" key="2">
    <source>
        <dbReference type="EMBL" id="NBJ93987.1"/>
    </source>
</evidence>
<dbReference type="RefSeq" id="WP_160561025.1">
    <property type="nucleotide sequence ID" value="NZ_QZDT01000027.1"/>
</dbReference>
<feature type="transmembrane region" description="Helical" evidence="1">
    <location>
        <begin position="21"/>
        <end position="47"/>
    </location>
</feature>
<dbReference type="OrthoDB" id="2220542at2"/>
<dbReference type="Proteomes" id="UP001154420">
    <property type="component" value="Unassembled WGS sequence"/>
</dbReference>
<keyword evidence="1" id="KW-0812">Transmembrane</keyword>
<gene>
    <name evidence="2" type="ORF">D5281_15675</name>
</gene>
<sequence>MRNRKKMESGKEFKKRFKNYLNLEIVIDYKTCTYFFCIWFFYCAYLLCQKIHWANIFYMFEMMAASYLISYVQVYVFHNFDEASQLRKKDIPGIICCSGLYIALSYGFRWFDRNYMATLLFGVYVPATYYVMYLANKIKRAIDTDNLNKMLEDFKKGETYDA</sequence>
<comment type="caution">
    <text evidence="2">The sequence shown here is derived from an EMBL/GenBank/DDBJ whole genome shotgun (WGS) entry which is preliminary data.</text>
</comment>
<keyword evidence="3" id="KW-1185">Reference proteome</keyword>
<dbReference type="EMBL" id="QZDT01000027">
    <property type="protein sequence ID" value="NBJ93987.1"/>
    <property type="molecule type" value="Genomic_DNA"/>
</dbReference>
<reference evidence="2" key="1">
    <citation type="submission" date="2018-09" db="EMBL/GenBank/DDBJ databases">
        <title>Murine metabolic-syndrome-specific gut microbial biobank.</title>
        <authorList>
            <person name="Liu C."/>
        </authorList>
    </citation>
    <scope>NUCLEOTIDE SEQUENCE</scope>
    <source>
        <strain evidence="2">D42-62</strain>
    </source>
</reference>
<feature type="transmembrane region" description="Helical" evidence="1">
    <location>
        <begin position="114"/>
        <end position="132"/>
    </location>
</feature>
<proteinExistence type="predicted"/>
<feature type="transmembrane region" description="Helical" evidence="1">
    <location>
        <begin position="53"/>
        <end position="78"/>
    </location>
</feature>
<protein>
    <submittedName>
        <fullName evidence="2">DUF3021 domain-containing protein</fullName>
    </submittedName>
</protein>
<keyword evidence="1" id="KW-0472">Membrane</keyword>
<organism evidence="2 3">
    <name type="scientific">Parablautia muri</name>
    <dbReference type="NCBI Taxonomy" id="2320879"/>
    <lineage>
        <taxon>Bacteria</taxon>
        <taxon>Bacillati</taxon>
        <taxon>Bacillota</taxon>
        <taxon>Clostridia</taxon>
        <taxon>Lachnospirales</taxon>
        <taxon>Lachnospiraceae</taxon>
        <taxon>Parablautia</taxon>
    </lineage>
</organism>
<evidence type="ECO:0000256" key="1">
    <source>
        <dbReference type="SAM" id="Phobius"/>
    </source>
</evidence>
<name>A0A9X5GUE8_9FIRM</name>